<dbReference type="Gene3D" id="2.60.120.10">
    <property type="entry name" value="Jelly Rolls"/>
    <property type="match status" value="1"/>
</dbReference>
<comment type="caution">
    <text evidence="12">The sequence shown here is derived from an EMBL/GenBank/DDBJ whole genome shotgun (WGS) entry which is preliminary data.</text>
</comment>
<evidence type="ECO:0000259" key="10">
    <source>
        <dbReference type="Pfam" id="PF01050"/>
    </source>
</evidence>
<evidence type="ECO:0000256" key="6">
    <source>
        <dbReference type="ARBA" id="ARBA00023134"/>
    </source>
</evidence>
<keyword evidence="13" id="KW-1185">Reference proteome</keyword>
<keyword evidence="4 12" id="KW-0548">Nucleotidyltransferase</keyword>
<reference evidence="12" key="1">
    <citation type="submission" date="2013-04" db="EMBL/GenBank/DDBJ databases">
        <title>The genome sequencing project of 58 acetic acid bacteria.</title>
        <authorList>
            <person name="Okamoto-Kainuma A."/>
            <person name="Ishikawa M."/>
            <person name="Umino S."/>
            <person name="Koizumi Y."/>
            <person name="Shiwa Y."/>
            <person name="Yoshikawa H."/>
            <person name="Matsutani M."/>
            <person name="Matsushita K."/>
        </authorList>
    </citation>
    <scope>NUCLEOTIDE SEQUENCE</scope>
    <source>
        <strain evidence="12">DSM 12717</strain>
    </source>
</reference>
<dbReference type="CDD" id="cd02509">
    <property type="entry name" value="GDP-M1P_Guanylyltransferase"/>
    <property type="match status" value="1"/>
</dbReference>
<dbReference type="InterPro" id="IPR049577">
    <property type="entry name" value="GMPP_N"/>
</dbReference>
<dbReference type="Gene3D" id="3.90.550.10">
    <property type="entry name" value="Spore Coat Polysaccharide Biosynthesis Protein SpsA, Chain A"/>
    <property type="match status" value="1"/>
</dbReference>
<dbReference type="InterPro" id="IPR051161">
    <property type="entry name" value="Mannose-6P_isomerase_type2"/>
</dbReference>
<dbReference type="InterPro" id="IPR001538">
    <property type="entry name" value="Man6P_isomerase-2_C"/>
</dbReference>
<evidence type="ECO:0000256" key="8">
    <source>
        <dbReference type="RuleBase" id="RU004190"/>
    </source>
</evidence>
<dbReference type="PANTHER" id="PTHR46390">
    <property type="entry name" value="MANNOSE-1-PHOSPHATE GUANYLYLTRANSFERASE"/>
    <property type="match status" value="1"/>
</dbReference>
<dbReference type="Proteomes" id="UP001060895">
    <property type="component" value="Unassembled WGS sequence"/>
</dbReference>
<dbReference type="EMBL" id="BAQP01000525">
    <property type="protein sequence ID" value="GBQ33096.1"/>
    <property type="molecule type" value="Genomic_DNA"/>
</dbReference>
<protein>
    <recommendedName>
        <fullName evidence="2">mannose-1-phosphate guanylyltransferase</fullName>
        <ecNumber evidence="2">2.7.7.13</ecNumber>
    </recommendedName>
</protein>
<feature type="domain" description="MannoseP isomerase/GMP-like beta-helix" evidence="11">
    <location>
        <begin position="344"/>
        <end position="397"/>
    </location>
</feature>
<dbReference type="Pfam" id="PF22640">
    <property type="entry name" value="ManC_GMP_beta-helix"/>
    <property type="match status" value="1"/>
</dbReference>
<dbReference type="GO" id="GO:0016779">
    <property type="term" value="F:nucleotidyltransferase activity"/>
    <property type="evidence" value="ECO:0007669"/>
    <property type="project" value="UniProtKB-KW"/>
</dbReference>
<dbReference type="SUPFAM" id="SSF53448">
    <property type="entry name" value="Nucleotide-diphospho-sugar transferases"/>
    <property type="match status" value="1"/>
</dbReference>
<dbReference type="InterPro" id="IPR054566">
    <property type="entry name" value="ManC/GMP-like_b-helix"/>
</dbReference>
<keyword evidence="5" id="KW-0547">Nucleotide-binding</keyword>
<dbReference type="SUPFAM" id="SSF51182">
    <property type="entry name" value="RmlC-like cupins"/>
    <property type="match status" value="1"/>
</dbReference>
<evidence type="ECO:0000256" key="5">
    <source>
        <dbReference type="ARBA" id="ARBA00022741"/>
    </source>
</evidence>
<evidence type="ECO:0000256" key="4">
    <source>
        <dbReference type="ARBA" id="ARBA00022695"/>
    </source>
</evidence>
<proteinExistence type="inferred from homology"/>
<evidence type="ECO:0000259" key="9">
    <source>
        <dbReference type="Pfam" id="PF00483"/>
    </source>
</evidence>
<dbReference type="PANTHER" id="PTHR46390:SF1">
    <property type="entry name" value="MANNOSE-1-PHOSPHATE GUANYLYLTRANSFERASE"/>
    <property type="match status" value="1"/>
</dbReference>
<dbReference type="Pfam" id="PF00483">
    <property type="entry name" value="NTP_transferase"/>
    <property type="match status" value="1"/>
</dbReference>
<feature type="domain" description="Mannose-6-phosphate isomerase type II C-terminal" evidence="10">
    <location>
        <begin position="400"/>
        <end position="515"/>
    </location>
</feature>
<evidence type="ECO:0000259" key="11">
    <source>
        <dbReference type="Pfam" id="PF22640"/>
    </source>
</evidence>
<comment type="similarity">
    <text evidence="1 8">Belongs to the mannose-6-phosphate isomerase type 2 family.</text>
</comment>
<evidence type="ECO:0000256" key="2">
    <source>
        <dbReference type="ARBA" id="ARBA00012387"/>
    </source>
</evidence>
<dbReference type="InterPro" id="IPR006375">
    <property type="entry name" value="Man1P_GuaTrfase/Man6P_Isoase"/>
</dbReference>
<dbReference type="NCBIfam" id="TIGR01479">
    <property type="entry name" value="GMP_PMI"/>
    <property type="match status" value="1"/>
</dbReference>
<gene>
    <name evidence="12" type="ORF">AA12717_4117</name>
</gene>
<evidence type="ECO:0000256" key="1">
    <source>
        <dbReference type="ARBA" id="ARBA00006115"/>
    </source>
</evidence>
<evidence type="ECO:0000256" key="7">
    <source>
        <dbReference type="ARBA" id="ARBA00047343"/>
    </source>
</evidence>
<dbReference type="EC" id="2.7.7.13" evidence="2"/>
<keyword evidence="3" id="KW-0808">Transferase</keyword>
<evidence type="ECO:0000313" key="12">
    <source>
        <dbReference type="EMBL" id="GBQ33096.1"/>
    </source>
</evidence>
<organism evidence="12 13">
    <name type="scientific">Gluconacetobacter sacchari DSM 12717</name>
    <dbReference type="NCBI Taxonomy" id="1307940"/>
    <lineage>
        <taxon>Bacteria</taxon>
        <taxon>Pseudomonadati</taxon>
        <taxon>Pseudomonadota</taxon>
        <taxon>Alphaproteobacteria</taxon>
        <taxon>Acetobacterales</taxon>
        <taxon>Acetobacteraceae</taxon>
        <taxon>Gluconacetobacter</taxon>
    </lineage>
</organism>
<accession>A0ABQ0PDD0</accession>
<name>A0ABQ0PDD0_9PROT</name>
<comment type="catalytic activity">
    <reaction evidence="7">
        <text>alpha-D-mannose 1-phosphate + GTP + H(+) = GDP-alpha-D-mannose + diphosphate</text>
        <dbReference type="Rhea" id="RHEA:15229"/>
        <dbReference type="ChEBI" id="CHEBI:15378"/>
        <dbReference type="ChEBI" id="CHEBI:33019"/>
        <dbReference type="ChEBI" id="CHEBI:37565"/>
        <dbReference type="ChEBI" id="CHEBI:57527"/>
        <dbReference type="ChEBI" id="CHEBI:58409"/>
        <dbReference type="EC" id="2.7.7.13"/>
    </reaction>
</comment>
<sequence length="520" mass="57228">MLRHGVPAARRPDREGPVPGMEFHEWMKHEEHAMSDTTLPMIGTKVASTTRIVPVILSGGTGSRLWPLSRASYPKQLWSLVGARTMLQETASRGVGAMFEAPIVLCNNDHRFLIAEQLREAGIEQARIVLEPAGRNSAAAIAAAALLVAETDPDAVLWIMAADAVITRPETLEQLLPAAAAAAQRGHIVVFGMHPTRPETGYGYIEAGRALPGVPEASVVAGFIEKPDAATAAELVESGKYMWNSGMFVFTARTLLDEMEAHAPAVLAPVRQAVERRASDLIFQRLDAASFLSTPDISFDYAVMEHTDHAAVIAGDFGWTDIGSWDALWDIGTKDAGGNVTQGHVCLESVHDSYVRSDDLLTAVVGVDDVVVVATRDAVLVTQRSRAQDVKKIVARLQAQGRKEAEAHNRCYRPWGFYESLIQDARFQVKRIVVLPGEKLSLQKHYHRAEHWVVVSGVALVTRNEERITVHENESIYLPQECTHRMENPGRIPLVLIEIQTGSYLGEDDIIRFEDTYNRT</sequence>
<dbReference type="InterPro" id="IPR029044">
    <property type="entry name" value="Nucleotide-diphossugar_trans"/>
</dbReference>
<evidence type="ECO:0000313" key="13">
    <source>
        <dbReference type="Proteomes" id="UP001060895"/>
    </source>
</evidence>
<feature type="domain" description="Nucleotidyl transferase" evidence="9">
    <location>
        <begin position="54"/>
        <end position="335"/>
    </location>
</feature>
<dbReference type="CDD" id="cd02213">
    <property type="entry name" value="cupin_PMI_typeII_C"/>
    <property type="match status" value="1"/>
</dbReference>
<dbReference type="InterPro" id="IPR011051">
    <property type="entry name" value="RmlC_Cupin_sf"/>
</dbReference>
<dbReference type="Pfam" id="PF01050">
    <property type="entry name" value="MannoseP_isomer"/>
    <property type="match status" value="1"/>
</dbReference>
<keyword evidence="6" id="KW-0342">GTP-binding</keyword>
<dbReference type="InterPro" id="IPR014710">
    <property type="entry name" value="RmlC-like_jellyroll"/>
</dbReference>
<evidence type="ECO:0000256" key="3">
    <source>
        <dbReference type="ARBA" id="ARBA00022679"/>
    </source>
</evidence>
<dbReference type="InterPro" id="IPR005835">
    <property type="entry name" value="NTP_transferase_dom"/>
</dbReference>